<comment type="caution">
    <text evidence="1">The sequence shown here is derived from an EMBL/GenBank/DDBJ whole genome shotgun (WGS) entry which is preliminary data.</text>
</comment>
<gene>
    <name evidence="1" type="ORF">ACAOBT_LOCUS18658</name>
</gene>
<proteinExistence type="predicted"/>
<dbReference type="AlphaFoldDB" id="A0A9P0PJQ3"/>
<dbReference type="Proteomes" id="UP001152888">
    <property type="component" value="Unassembled WGS sequence"/>
</dbReference>
<evidence type="ECO:0000313" key="1">
    <source>
        <dbReference type="EMBL" id="CAH1988792.1"/>
    </source>
</evidence>
<organism evidence="1 2">
    <name type="scientific">Acanthoscelides obtectus</name>
    <name type="common">Bean weevil</name>
    <name type="synonym">Bruchus obtectus</name>
    <dbReference type="NCBI Taxonomy" id="200917"/>
    <lineage>
        <taxon>Eukaryota</taxon>
        <taxon>Metazoa</taxon>
        <taxon>Ecdysozoa</taxon>
        <taxon>Arthropoda</taxon>
        <taxon>Hexapoda</taxon>
        <taxon>Insecta</taxon>
        <taxon>Pterygota</taxon>
        <taxon>Neoptera</taxon>
        <taxon>Endopterygota</taxon>
        <taxon>Coleoptera</taxon>
        <taxon>Polyphaga</taxon>
        <taxon>Cucujiformia</taxon>
        <taxon>Chrysomeloidea</taxon>
        <taxon>Chrysomelidae</taxon>
        <taxon>Bruchinae</taxon>
        <taxon>Bruchini</taxon>
        <taxon>Acanthoscelides</taxon>
    </lineage>
</organism>
<protein>
    <submittedName>
        <fullName evidence="1">Uncharacterized protein</fullName>
    </submittedName>
</protein>
<keyword evidence="2" id="KW-1185">Reference proteome</keyword>
<dbReference type="EMBL" id="CAKOFQ010007050">
    <property type="protein sequence ID" value="CAH1988792.1"/>
    <property type="molecule type" value="Genomic_DNA"/>
</dbReference>
<sequence length="82" mass="9581">MSSSKKMKTYNFHSEWEDQYFFTEVKGFFSGYHHNFWDRGKQPLPSDVPTTGFPFFVLFNLGYISAAPSRNWEKTSAQISVV</sequence>
<accession>A0A9P0PJQ3</accession>
<evidence type="ECO:0000313" key="2">
    <source>
        <dbReference type="Proteomes" id="UP001152888"/>
    </source>
</evidence>
<reference evidence="1" key="1">
    <citation type="submission" date="2022-03" db="EMBL/GenBank/DDBJ databases">
        <authorList>
            <person name="Sayadi A."/>
        </authorList>
    </citation>
    <scope>NUCLEOTIDE SEQUENCE</scope>
</reference>
<name>A0A9P0PJQ3_ACAOB</name>